<dbReference type="EC" id="2.3.1.94" evidence="13"/>
<dbReference type="SMART" id="SM00822">
    <property type="entry name" value="PKS_KR"/>
    <property type="match status" value="1"/>
</dbReference>
<dbReference type="Gene3D" id="6.10.140.1830">
    <property type="match status" value="1"/>
</dbReference>
<evidence type="ECO:0000256" key="3">
    <source>
        <dbReference type="ARBA" id="ARBA00022553"/>
    </source>
</evidence>
<evidence type="ECO:0000256" key="1">
    <source>
        <dbReference type="ARBA" id="ARBA00001957"/>
    </source>
</evidence>
<dbReference type="Pfam" id="PF18369">
    <property type="entry name" value="PKS_DE"/>
    <property type="match status" value="1"/>
</dbReference>
<dbReference type="Gene3D" id="3.40.50.720">
    <property type="entry name" value="NAD(P)-binding Rossmann-like Domain"/>
    <property type="match status" value="1"/>
</dbReference>
<dbReference type="InterPro" id="IPR014031">
    <property type="entry name" value="Ketoacyl_synth_C"/>
</dbReference>
<dbReference type="InterPro" id="IPR020841">
    <property type="entry name" value="PKS_Beta-ketoAc_synthase_dom"/>
</dbReference>
<proteinExistence type="predicted"/>
<comment type="function">
    <text evidence="10">Involved in the biosynthesis of antibiotic erythromycin via the biosynthesis of its aglycone precursor, 6-deoxyerythronolide B (6-dEB).</text>
</comment>
<dbReference type="InterPro" id="IPR001227">
    <property type="entry name" value="Ac_transferase_dom_sf"/>
</dbReference>
<dbReference type="InterPro" id="IPR016035">
    <property type="entry name" value="Acyl_Trfase/lysoPLipase"/>
</dbReference>
<keyword evidence="17" id="KW-1185">Reference proteome</keyword>
<dbReference type="SMART" id="SM00823">
    <property type="entry name" value="PKS_PP"/>
    <property type="match status" value="1"/>
</dbReference>
<dbReference type="Gene3D" id="1.10.1200.10">
    <property type="entry name" value="ACP-like"/>
    <property type="match status" value="1"/>
</dbReference>
<evidence type="ECO:0000256" key="2">
    <source>
        <dbReference type="ARBA" id="ARBA00022450"/>
    </source>
</evidence>
<dbReference type="GO" id="GO:0031177">
    <property type="term" value="F:phosphopantetheine binding"/>
    <property type="evidence" value="ECO:0007669"/>
    <property type="project" value="InterPro"/>
</dbReference>
<dbReference type="InterPro" id="IPR020806">
    <property type="entry name" value="PKS_PP-bd"/>
</dbReference>
<evidence type="ECO:0000256" key="11">
    <source>
        <dbReference type="ARBA" id="ARBA00060622"/>
    </source>
</evidence>
<keyword evidence="6" id="KW-0045">Antibiotic biosynthesis</keyword>
<evidence type="ECO:0000256" key="12">
    <source>
        <dbReference type="ARBA" id="ARBA00063272"/>
    </source>
</evidence>
<dbReference type="InterPro" id="IPR013968">
    <property type="entry name" value="PKS_KR"/>
</dbReference>
<accession>A0A1V8ZXQ4</accession>
<reference evidence="16 17" key="1">
    <citation type="submission" date="2017-02" db="EMBL/GenBank/DDBJ databases">
        <title>Draft genome of Saccharomonospora sp. 154.</title>
        <authorList>
            <person name="Alonso-Carmona G.S."/>
            <person name="De La Haba R."/>
            <person name="Vera-Gargallo B."/>
            <person name="Sandoval-Trujillo A.H."/>
            <person name="Ramirez-Duran N."/>
            <person name="Ventosa A."/>
        </authorList>
    </citation>
    <scope>NUCLEOTIDE SEQUENCE [LARGE SCALE GENOMIC DNA]</scope>
    <source>
        <strain evidence="16 17">LRS4.154</strain>
    </source>
</reference>
<dbReference type="Pfam" id="PF00109">
    <property type="entry name" value="ketoacyl-synt"/>
    <property type="match status" value="1"/>
</dbReference>
<evidence type="ECO:0000256" key="10">
    <source>
        <dbReference type="ARBA" id="ARBA00060158"/>
    </source>
</evidence>
<sequence length="1643" mass="172206">MADDEKLRYYLKRATAELQETRDRQRAAEERAREPIAITAMSCRFPGGVTTPEQLWDVVLSGVDALSPFPEDRGWHFGNVFSRSASDPARGYALEGGFVYDIPQFDPEFFGISPREALAMDPQQRLLLEASWEAVERAGIDMTSLKGSRTGVFVGMSPQGYASAPNPPEGTEIYVGVGTTPSVASGRIAYTFGLNGPAITLDTACSSSLVALHMACRSLRENECSMALVGAATLMAIPGAFTEFSRQGGLSSSGRCKAFSADADGTGWGEGLGVVLVERLSDARRNGHPILAVVRGSAVNQDGASNGLTAPSGRAQQRVISDALANARLSPSQVDLIEAHGTGTVLGDPIEAQALEATYGQNRERPLWLGSVKSNIGHTQAAAGMAGLIKLVLALRHATLPPTLHVENPSEYVDWNAGAMSLVTEPAPWPETGAPRRGGVSSFGVSGTNAHVLLEQAPDEAELGGSGEVGEDGEAGDRVPALSAPVVPVPVSGASAPALRAQAGRLRAWVARDAAQNSDVDLRDLACSLATTRAAFRHRAVALAENAAQLDELLAAVANDHEIAGVVSGLFESGGAAPVFVFPGQGAQWVGMGRGLVAESEVFAEWMGRCGAALAPFVEWDLLEVLGDEESLSRVDVVQPALWAVMVSLAELWRAVGVEPAGVIGHSQGEIAAAVVAGGLSLEDGARVVALRSRALRRLAGAGGMVSVAASEAEVAARLRDGLSIAAVNGPGSVVVSGTPEALDALLAECESDGVRARKVAVDYASHSAQVDGLEAELVEALAPIKPVSAEVAVYSTVSGGLLDTAEMDVGYWFRNVRERVRFDEAVGAVLGDGYRVFVEVSPHAVLTMGLQEFPDVVALDTLRRDEQESRRFLTAVAAAHVHGVAIDWRALYPGARRVELPTYAFQHQRYWIGDETPELPLGPVPAESGAEAQFWAAVESGDADALAGVLGADGDATASLTALLPVLSEWRSREHRQSLVDEWRYEVDWRVVDAASATLAGTWLLVIPESWSGHDLTGGCADALSTAGARVVSLVLDRDDLRQGHAARLIAEAKADGDGGDDVAGVLSLLALDSTPDPDEPAVPQGFADTVALVQALGTSGVTAPLWCATRGAVSVGATDPLTAPAQATVWGLGRVAALEHPDRWGGLVDLPDALDRRGAALLAEALSGAGDEDQLAVRAGGVFARRLERRPLGAAPAPQSWRPRGTVLVSGGTGALGGQVARWLARMDTPPHLLLVSRRGEDAPGADDLRRELTDCGATVTIASCDAGDRTALAALLADIPEDRPLTAVVHTAAALDDGLIDSLEPAQLGRALHAKATAAWNLHELSEDLDLDVFVLFSSFGGIVGTPGQGNYAPANAYLDALALYRRARGQVATAVAWGAWGGGGLAEGQFGQTLNRHGLRLMEPELATAALGRAIEGDDASVLIADIDWERFYVAFTATRSSPLLADLPDAKRIAADGLGAAASSGESAELVQQLAGLSESEQHTLLLDMVREQAAAVLGLTGADAVVVKRAFQEMGLDSVTAVELRNRVSARTGLRLPVTLAFDYPQPERLADFLREQLTSDSEAGADTALRELDRLEAALASAATDDASRTRVVNRMRALLAALTGGQEDAETVDDRLETASDDEMFELLGKKFGIA</sequence>
<name>A0A1V8ZXQ4_SACPI</name>
<dbReference type="InterPro" id="IPR006162">
    <property type="entry name" value="Ppantetheine_attach_site"/>
</dbReference>
<feature type="domain" description="Ketosynthase family 3 (KS3)" evidence="15">
    <location>
        <begin position="33"/>
        <end position="456"/>
    </location>
</feature>
<evidence type="ECO:0000256" key="9">
    <source>
        <dbReference type="ARBA" id="ARBA00052442"/>
    </source>
</evidence>
<evidence type="ECO:0000313" key="16">
    <source>
        <dbReference type="EMBL" id="OQO89685.1"/>
    </source>
</evidence>
<evidence type="ECO:0000256" key="4">
    <source>
        <dbReference type="ARBA" id="ARBA00022679"/>
    </source>
</evidence>
<dbReference type="InterPro" id="IPR050091">
    <property type="entry name" value="PKS_NRPS_Biosynth_Enz"/>
</dbReference>
<dbReference type="EMBL" id="MWIH01000009">
    <property type="protein sequence ID" value="OQO89685.1"/>
    <property type="molecule type" value="Genomic_DNA"/>
</dbReference>
<dbReference type="Pfam" id="PF00550">
    <property type="entry name" value="PP-binding"/>
    <property type="match status" value="1"/>
</dbReference>
<dbReference type="Gene3D" id="3.40.47.10">
    <property type="match status" value="1"/>
</dbReference>
<dbReference type="PROSITE" id="PS00606">
    <property type="entry name" value="KS3_1"/>
    <property type="match status" value="1"/>
</dbReference>
<dbReference type="InterPro" id="IPR009081">
    <property type="entry name" value="PP-bd_ACP"/>
</dbReference>
<dbReference type="CDD" id="cd08952">
    <property type="entry name" value="KR_1_SDR_x"/>
    <property type="match status" value="1"/>
</dbReference>
<keyword evidence="4" id="KW-0808">Transferase</keyword>
<dbReference type="InterPro" id="IPR014030">
    <property type="entry name" value="Ketoacyl_synth_N"/>
</dbReference>
<evidence type="ECO:0000256" key="5">
    <source>
        <dbReference type="ARBA" id="ARBA00022737"/>
    </source>
</evidence>
<comment type="catalytic activity">
    <reaction evidence="9">
        <text>6 (S)-methylmalonyl-CoA + propanoyl-CoA + 6 NADPH + 12 H(+) = 6-deoxyerythronolide B + 6 CO2 + 6 NADP(+) + 7 CoA + H2O</text>
        <dbReference type="Rhea" id="RHEA:23068"/>
        <dbReference type="ChEBI" id="CHEBI:15377"/>
        <dbReference type="ChEBI" id="CHEBI:15378"/>
        <dbReference type="ChEBI" id="CHEBI:16089"/>
        <dbReference type="ChEBI" id="CHEBI:16526"/>
        <dbReference type="ChEBI" id="CHEBI:57287"/>
        <dbReference type="ChEBI" id="CHEBI:57327"/>
        <dbReference type="ChEBI" id="CHEBI:57392"/>
        <dbReference type="ChEBI" id="CHEBI:57783"/>
        <dbReference type="ChEBI" id="CHEBI:58349"/>
        <dbReference type="EC" id="2.3.1.94"/>
    </reaction>
</comment>
<protein>
    <recommendedName>
        <fullName evidence="13">6-deoxyerythronolide-B synthase</fullName>
        <ecNumber evidence="13">2.3.1.94</ecNumber>
    </recommendedName>
</protein>
<dbReference type="InterPro" id="IPR014043">
    <property type="entry name" value="Acyl_transferase_dom"/>
</dbReference>
<evidence type="ECO:0000313" key="17">
    <source>
        <dbReference type="Proteomes" id="UP000192591"/>
    </source>
</evidence>
<dbReference type="InterPro" id="IPR036736">
    <property type="entry name" value="ACP-like_sf"/>
</dbReference>
<evidence type="ECO:0000256" key="8">
    <source>
        <dbReference type="ARBA" id="ARBA00023315"/>
    </source>
</evidence>
<dbReference type="InterPro" id="IPR057326">
    <property type="entry name" value="KR_dom"/>
</dbReference>
<dbReference type="InterPro" id="IPR041618">
    <property type="entry name" value="PKS_DE"/>
</dbReference>
<dbReference type="PROSITE" id="PS52004">
    <property type="entry name" value="KS3_2"/>
    <property type="match status" value="1"/>
</dbReference>
<evidence type="ECO:0000259" key="14">
    <source>
        <dbReference type="PROSITE" id="PS50075"/>
    </source>
</evidence>
<dbReference type="InterPro" id="IPR015083">
    <property type="entry name" value="NorB/c/GfsB-D-like_docking"/>
</dbReference>
<evidence type="ECO:0000256" key="7">
    <source>
        <dbReference type="ARBA" id="ARBA00023268"/>
    </source>
</evidence>
<dbReference type="Pfam" id="PF16197">
    <property type="entry name" value="KAsynt_C_assoc"/>
    <property type="match status" value="1"/>
</dbReference>
<dbReference type="InterPro" id="IPR016036">
    <property type="entry name" value="Malonyl_transacylase_ACP-bd"/>
</dbReference>
<dbReference type="NCBIfam" id="NF045894">
    <property type="entry name" value="PKS_plus_SDR"/>
    <property type="match status" value="1"/>
</dbReference>
<dbReference type="InterPro" id="IPR032821">
    <property type="entry name" value="PKS_assoc"/>
</dbReference>
<dbReference type="CDD" id="cd00833">
    <property type="entry name" value="PKS"/>
    <property type="match status" value="1"/>
</dbReference>
<keyword evidence="2" id="KW-0596">Phosphopantetheine</keyword>
<dbReference type="Gene3D" id="3.40.366.10">
    <property type="entry name" value="Malonyl-Coenzyme A Acyl Carrier Protein, domain 2"/>
    <property type="match status" value="1"/>
</dbReference>
<dbReference type="Pfam" id="PF08659">
    <property type="entry name" value="KR"/>
    <property type="match status" value="1"/>
</dbReference>
<dbReference type="GO" id="GO:0047879">
    <property type="term" value="F:erythronolide synthase activity"/>
    <property type="evidence" value="ECO:0007669"/>
    <property type="project" value="UniProtKB-EC"/>
</dbReference>
<evidence type="ECO:0000259" key="15">
    <source>
        <dbReference type="PROSITE" id="PS52004"/>
    </source>
</evidence>
<comment type="subunit">
    <text evidence="12">Homodimer. Erythronolide synthase is composed of EryAI, EryAII and EryAIII multimodular (2 modules) polypeptides each coding for a functional synthase subunit which participates in 2 of the six FAS-like elongation steps required for formation of the polyketide. Module 1, 2, 3, 4, 5, and 6 participating in biosynthesis steps 1, 2, 3, 4, 5, and 6, respectively.</text>
</comment>
<dbReference type="SMART" id="SM01294">
    <property type="entry name" value="PKS_PP_betabranch"/>
    <property type="match status" value="1"/>
</dbReference>
<dbReference type="SUPFAM" id="SSF52151">
    <property type="entry name" value="FabD/lysophospholipase-like"/>
    <property type="match status" value="1"/>
</dbReference>
<evidence type="ECO:0000256" key="6">
    <source>
        <dbReference type="ARBA" id="ARBA00023194"/>
    </source>
</evidence>
<dbReference type="SUPFAM" id="SSF51735">
    <property type="entry name" value="NAD(P)-binding Rossmann-fold domains"/>
    <property type="match status" value="2"/>
</dbReference>
<dbReference type="Proteomes" id="UP000192591">
    <property type="component" value="Unassembled WGS sequence"/>
</dbReference>
<dbReference type="SUPFAM" id="SSF47336">
    <property type="entry name" value="ACP-like"/>
    <property type="match status" value="1"/>
</dbReference>
<dbReference type="FunFam" id="1.10.1200.10:FF:000007">
    <property type="entry name" value="Probable polyketide synthase pks17"/>
    <property type="match status" value="1"/>
</dbReference>
<dbReference type="SUPFAM" id="SSF55048">
    <property type="entry name" value="Probable ACP-binding domain of malonyl-CoA ACP transacylase"/>
    <property type="match status" value="1"/>
</dbReference>
<dbReference type="GO" id="GO:0033068">
    <property type="term" value="P:macrolide biosynthetic process"/>
    <property type="evidence" value="ECO:0007669"/>
    <property type="project" value="UniProtKB-ARBA"/>
</dbReference>
<dbReference type="InterPro" id="IPR036291">
    <property type="entry name" value="NAD(P)-bd_dom_sf"/>
</dbReference>
<dbReference type="SUPFAM" id="SSF53901">
    <property type="entry name" value="Thiolase-like"/>
    <property type="match status" value="1"/>
</dbReference>
<organism evidence="16 17">
    <name type="scientific">Saccharomonospora piscinae</name>
    <dbReference type="NCBI Taxonomy" id="687388"/>
    <lineage>
        <taxon>Bacteria</taxon>
        <taxon>Bacillati</taxon>
        <taxon>Actinomycetota</taxon>
        <taxon>Actinomycetes</taxon>
        <taxon>Pseudonocardiales</taxon>
        <taxon>Pseudonocardiaceae</taxon>
        <taxon>Saccharomonospora</taxon>
    </lineage>
</organism>
<dbReference type="PANTHER" id="PTHR43775">
    <property type="entry name" value="FATTY ACID SYNTHASE"/>
    <property type="match status" value="1"/>
</dbReference>
<dbReference type="GO" id="GO:0004312">
    <property type="term" value="F:fatty acid synthase activity"/>
    <property type="evidence" value="ECO:0007669"/>
    <property type="project" value="TreeGrafter"/>
</dbReference>
<dbReference type="SMART" id="SM00827">
    <property type="entry name" value="PKS_AT"/>
    <property type="match status" value="1"/>
</dbReference>
<dbReference type="FunFam" id="3.40.366.10:FF:000002">
    <property type="entry name" value="Probable polyketide synthase 2"/>
    <property type="match status" value="1"/>
</dbReference>
<comment type="caution">
    <text evidence="16">The sequence shown here is derived from an EMBL/GenBank/DDBJ whole genome shotgun (WGS) entry which is preliminary data.</text>
</comment>
<dbReference type="PANTHER" id="PTHR43775:SF51">
    <property type="entry name" value="INACTIVE PHENOLPHTHIOCEROL SYNTHESIS POLYKETIDE SYNTHASE TYPE I PKS1-RELATED"/>
    <property type="match status" value="1"/>
</dbReference>
<dbReference type="SMART" id="SM00825">
    <property type="entry name" value="PKS_KS"/>
    <property type="match status" value="1"/>
</dbReference>
<dbReference type="PROSITE" id="PS50075">
    <property type="entry name" value="CARRIER"/>
    <property type="match status" value="1"/>
</dbReference>
<dbReference type="Gene3D" id="3.30.70.3290">
    <property type="match status" value="1"/>
</dbReference>
<dbReference type="FunFam" id="3.40.47.10:FF:000019">
    <property type="entry name" value="Polyketide synthase type I"/>
    <property type="match status" value="1"/>
</dbReference>
<keyword evidence="7" id="KW-0511">Multifunctional enzyme</keyword>
<dbReference type="GO" id="GO:0004315">
    <property type="term" value="F:3-oxoacyl-[acyl-carrier-protein] synthase activity"/>
    <property type="evidence" value="ECO:0007669"/>
    <property type="project" value="InterPro"/>
</dbReference>
<keyword evidence="3" id="KW-0597">Phosphoprotein</keyword>
<gene>
    <name evidence="16" type="ORF">B1813_22565</name>
</gene>
<dbReference type="Pfam" id="PF02801">
    <property type="entry name" value="Ketoacyl-synt_C"/>
    <property type="match status" value="1"/>
</dbReference>
<dbReference type="InterPro" id="IPR018201">
    <property type="entry name" value="Ketoacyl_synth_AS"/>
</dbReference>
<keyword evidence="8" id="KW-0012">Acyltransferase</keyword>
<feature type="domain" description="Carrier" evidence="14">
    <location>
        <begin position="1489"/>
        <end position="1564"/>
    </location>
</feature>
<dbReference type="PROSITE" id="PS00012">
    <property type="entry name" value="PHOSPHOPANTETHEINE"/>
    <property type="match status" value="1"/>
</dbReference>
<dbReference type="STRING" id="1962155.B1813_22565"/>
<keyword evidence="5" id="KW-0677">Repeat</keyword>
<dbReference type="Pfam" id="PF00698">
    <property type="entry name" value="Acyl_transf_1"/>
    <property type="match status" value="1"/>
</dbReference>
<dbReference type="GO" id="GO:0006633">
    <property type="term" value="P:fatty acid biosynthetic process"/>
    <property type="evidence" value="ECO:0007669"/>
    <property type="project" value="InterPro"/>
</dbReference>
<dbReference type="Pfam" id="PF08990">
    <property type="entry name" value="Docking"/>
    <property type="match status" value="1"/>
</dbReference>
<dbReference type="InterPro" id="IPR016039">
    <property type="entry name" value="Thiolase-like"/>
</dbReference>
<evidence type="ECO:0000256" key="13">
    <source>
        <dbReference type="ARBA" id="ARBA00066981"/>
    </source>
</evidence>
<comment type="cofactor">
    <cofactor evidence="1">
        <name>pantetheine 4'-phosphate</name>
        <dbReference type="ChEBI" id="CHEBI:47942"/>
    </cofactor>
</comment>
<comment type="pathway">
    <text evidence="11">Antibiotic biosynthesis; erythromycin biosynthesis.</text>
</comment>